<accession>A0A6P8WZP0</accession>
<name>A0A6P8WZP0_DROAB</name>
<proteinExistence type="predicted"/>
<dbReference type="AlphaFoldDB" id="A0A6P8WZP0"/>
<sequence>MDKQKHTFIDARNIGDIVIEQCREEEPMEQISSSKKVQQKGILSERGIRKSTSCHKPKMTEVIGDSQQNICRRREELVLQTINEFAEQLRLDPNYAQTKGLLIEKGIRKYSENQEAFIKRDYMPPEKMVEHSVENFANQSIPIYRSSDINNLRIEKGLKLSWENKKNTLENGSFDMPKILNYIQQFNKALDNNSGNINWTDFRKNLLKIHRYYMKQHSFICSDEEEYAVDDVGENSLNKFIGQNSKTLKNNECCKMNSLDLKIQEFYKKYNRTLINREKTFKEMMTLQSMHKQIGQRLSQIEMEIHASRSQLLKRGVHNK</sequence>
<dbReference type="RefSeq" id="XP_034109261.1">
    <property type="nucleotide sequence ID" value="XM_034253370.2"/>
</dbReference>
<organism evidence="1 2">
    <name type="scientific">Drosophila albomicans</name>
    <name type="common">Fruit fly</name>
    <dbReference type="NCBI Taxonomy" id="7291"/>
    <lineage>
        <taxon>Eukaryota</taxon>
        <taxon>Metazoa</taxon>
        <taxon>Ecdysozoa</taxon>
        <taxon>Arthropoda</taxon>
        <taxon>Hexapoda</taxon>
        <taxon>Insecta</taxon>
        <taxon>Pterygota</taxon>
        <taxon>Neoptera</taxon>
        <taxon>Endopterygota</taxon>
        <taxon>Diptera</taxon>
        <taxon>Brachycera</taxon>
        <taxon>Muscomorpha</taxon>
        <taxon>Ephydroidea</taxon>
        <taxon>Drosophilidae</taxon>
        <taxon>Drosophila</taxon>
    </lineage>
</organism>
<reference evidence="2" key="1">
    <citation type="submission" date="2025-08" db="UniProtKB">
        <authorList>
            <consortium name="RefSeq"/>
        </authorList>
    </citation>
    <scope>IDENTIFICATION</scope>
    <source>
        <strain evidence="2">15112-1751.03</strain>
        <tissue evidence="2">Whole Adult</tissue>
    </source>
</reference>
<dbReference type="Proteomes" id="UP000515160">
    <property type="component" value="Chromosome 3"/>
</dbReference>
<dbReference type="OrthoDB" id="7844404at2759"/>
<evidence type="ECO:0000313" key="2">
    <source>
        <dbReference type="RefSeq" id="XP_034109261.1"/>
    </source>
</evidence>
<gene>
    <name evidence="2" type="primary">LOC117571300</name>
</gene>
<keyword evidence="1" id="KW-1185">Reference proteome</keyword>
<protein>
    <submittedName>
        <fullName evidence="2">Uncharacterized protein LOC117571300 isoform X1</fullName>
    </submittedName>
</protein>
<dbReference type="GeneID" id="117571300"/>
<evidence type="ECO:0000313" key="1">
    <source>
        <dbReference type="Proteomes" id="UP000515160"/>
    </source>
</evidence>